<dbReference type="Proteomes" id="UP001239215">
    <property type="component" value="Unassembled WGS sequence"/>
</dbReference>
<gene>
    <name evidence="1" type="ORF">QE405_002694</name>
</gene>
<evidence type="ECO:0000313" key="2">
    <source>
        <dbReference type="Proteomes" id="UP001239215"/>
    </source>
</evidence>
<comment type="caution">
    <text evidence="1">The sequence shown here is derived from an EMBL/GenBank/DDBJ whole genome shotgun (WGS) entry which is preliminary data.</text>
</comment>
<protein>
    <submittedName>
        <fullName evidence="1">Uncharacterized protein</fullName>
    </submittedName>
</protein>
<evidence type="ECO:0000313" key="1">
    <source>
        <dbReference type="EMBL" id="MDQ1105410.1"/>
    </source>
</evidence>
<sequence length="32" mass="3258">MENLTVAGEPTAEARAALDALGVTYVPVVAEV</sequence>
<organism evidence="1 2">
    <name type="scientific">Nocardioides zeae</name>
    <dbReference type="NCBI Taxonomy" id="1457234"/>
    <lineage>
        <taxon>Bacteria</taxon>
        <taxon>Bacillati</taxon>
        <taxon>Actinomycetota</taxon>
        <taxon>Actinomycetes</taxon>
        <taxon>Propionibacteriales</taxon>
        <taxon>Nocardioidaceae</taxon>
        <taxon>Nocardioides</taxon>
    </lineage>
</organism>
<accession>A0AAJ1U0N6</accession>
<reference evidence="1" key="1">
    <citation type="submission" date="2023-07" db="EMBL/GenBank/DDBJ databases">
        <title>Functional and genomic diversity of the sorghum phyllosphere microbiome.</title>
        <authorList>
            <person name="Shade A."/>
        </authorList>
    </citation>
    <scope>NUCLEOTIDE SEQUENCE</scope>
    <source>
        <strain evidence="1">SORGH_AS_1067</strain>
    </source>
</reference>
<dbReference type="EMBL" id="JAUTAN010000001">
    <property type="protein sequence ID" value="MDQ1105410.1"/>
    <property type="molecule type" value="Genomic_DNA"/>
</dbReference>
<proteinExistence type="predicted"/>
<name>A0AAJ1U0N6_9ACTN</name>
<dbReference type="AlphaFoldDB" id="A0AAJ1U0N6"/>